<feature type="compositionally biased region" description="Basic and acidic residues" evidence="1">
    <location>
        <begin position="37"/>
        <end position="47"/>
    </location>
</feature>
<dbReference type="Proteomes" id="UP000002630">
    <property type="component" value="Linkage Group LG24"/>
</dbReference>
<evidence type="ECO:0000313" key="2">
    <source>
        <dbReference type="EMBL" id="CBJ25897.1"/>
    </source>
</evidence>
<sequence>MPDPSGSLGNVGSRAKHTTRLCHERPRPEAPMPCIKSVDDSEKDHSLGDNAEQDAVSTRGTPTTQVDNDEGMLDEVLENNDLETEHSRYLDVDGKKVHKASAAHIFTGLIPTPVGRTGYFA</sequence>
<evidence type="ECO:0000313" key="3">
    <source>
        <dbReference type="Proteomes" id="UP000002630"/>
    </source>
</evidence>
<proteinExistence type="predicted"/>
<dbReference type="AlphaFoldDB" id="D7FMK0"/>
<accession>D7FMK0</accession>
<gene>
    <name evidence="2" type="ORF">Esi_0017_0065</name>
</gene>
<organism evidence="2 3">
    <name type="scientific">Ectocarpus siliculosus</name>
    <name type="common">Brown alga</name>
    <name type="synonym">Conferva siliculosa</name>
    <dbReference type="NCBI Taxonomy" id="2880"/>
    <lineage>
        <taxon>Eukaryota</taxon>
        <taxon>Sar</taxon>
        <taxon>Stramenopiles</taxon>
        <taxon>Ochrophyta</taxon>
        <taxon>PX clade</taxon>
        <taxon>Phaeophyceae</taxon>
        <taxon>Ectocarpales</taxon>
        <taxon>Ectocarpaceae</taxon>
        <taxon>Ectocarpus</taxon>
    </lineage>
</organism>
<evidence type="ECO:0000256" key="1">
    <source>
        <dbReference type="SAM" id="MobiDB-lite"/>
    </source>
</evidence>
<dbReference type="EMBL" id="FN648214">
    <property type="protein sequence ID" value="CBJ25897.1"/>
    <property type="molecule type" value="Genomic_DNA"/>
</dbReference>
<name>D7FMK0_ECTSI</name>
<protein>
    <submittedName>
        <fullName evidence="2">Uncharacterized protein</fullName>
    </submittedName>
</protein>
<dbReference type="InParanoid" id="D7FMK0"/>
<reference evidence="2 3" key="1">
    <citation type="journal article" date="2010" name="Nature">
        <title>The Ectocarpus genome and the independent evolution of multicellularity in brown algae.</title>
        <authorList>
            <person name="Cock J.M."/>
            <person name="Sterck L."/>
            <person name="Rouze P."/>
            <person name="Scornet D."/>
            <person name="Allen A.E."/>
            <person name="Amoutzias G."/>
            <person name="Anthouard V."/>
            <person name="Artiguenave F."/>
            <person name="Aury J.M."/>
            <person name="Badger J.H."/>
            <person name="Beszteri B."/>
            <person name="Billiau K."/>
            <person name="Bonnet E."/>
            <person name="Bothwell J.H."/>
            <person name="Bowler C."/>
            <person name="Boyen C."/>
            <person name="Brownlee C."/>
            <person name="Carrano C.J."/>
            <person name="Charrier B."/>
            <person name="Cho G.Y."/>
            <person name="Coelho S.M."/>
            <person name="Collen J."/>
            <person name="Corre E."/>
            <person name="Da Silva C."/>
            <person name="Delage L."/>
            <person name="Delaroque N."/>
            <person name="Dittami S.M."/>
            <person name="Doulbeau S."/>
            <person name="Elias M."/>
            <person name="Farnham G."/>
            <person name="Gachon C.M."/>
            <person name="Gschloessl B."/>
            <person name="Heesch S."/>
            <person name="Jabbari K."/>
            <person name="Jubin C."/>
            <person name="Kawai H."/>
            <person name="Kimura K."/>
            <person name="Kloareg B."/>
            <person name="Kupper F.C."/>
            <person name="Lang D."/>
            <person name="Le Bail A."/>
            <person name="Leblanc C."/>
            <person name="Lerouge P."/>
            <person name="Lohr M."/>
            <person name="Lopez P.J."/>
            <person name="Martens C."/>
            <person name="Maumus F."/>
            <person name="Michel G."/>
            <person name="Miranda-Saavedra D."/>
            <person name="Morales J."/>
            <person name="Moreau H."/>
            <person name="Motomura T."/>
            <person name="Nagasato C."/>
            <person name="Napoli C.A."/>
            <person name="Nelson D.R."/>
            <person name="Nyvall-Collen P."/>
            <person name="Peters A.F."/>
            <person name="Pommier C."/>
            <person name="Potin P."/>
            <person name="Poulain J."/>
            <person name="Quesneville H."/>
            <person name="Read B."/>
            <person name="Rensing S.A."/>
            <person name="Ritter A."/>
            <person name="Rousvoal S."/>
            <person name="Samanta M."/>
            <person name="Samson G."/>
            <person name="Schroeder D.C."/>
            <person name="Segurens B."/>
            <person name="Strittmatter M."/>
            <person name="Tonon T."/>
            <person name="Tregear J.W."/>
            <person name="Valentin K."/>
            <person name="von Dassow P."/>
            <person name="Yamagishi T."/>
            <person name="Van de Peer Y."/>
            <person name="Wincker P."/>
        </authorList>
    </citation>
    <scope>NUCLEOTIDE SEQUENCE [LARGE SCALE GENOMIC DNA]</scope>
    <source>
        <strain evidence="3">Ec32 / CCAP1310/4</strain>
    </source>
</reference>
<dbReference type="EMBL" id="FN649749">
    <property type="protein sequence ID" value="CBJ25897.1"/>
    <property type="molecule type" value="Genomic_DNA"/>
</dbReference>
<feature type="region of interest" description="Disordered" evidence="1">
    <location>
        <begin position="1"/>
        <end position="70"/>
    </location>
</feature>
<feature type="compositionally biased region" description="Polar residues" evidence="1">
    <location>
        <begin position="55"/>
        <end position="66"/>
    </location>
</feature>
<keyword evidence="3" id="KW-1185">Reference proteome</keyword>